<accession>A0A2S1YJS0</accession>
<dbReference type="Gene3D" id="3.10.620.30">
    <property type="match status" value="1"/>
</dbReference>
<organism evidence="2 3">
    <name type="scientific">Flavobacterium crocinum</name>
    <dbReference type="NCBI Taxonomy" id="2183896"/>
    <lineage>
        <taxon>Bacteria</taxon>
        <taxon>Pseudomonadati</taxon>
        <taxon>Bacteroidota</taxon>
        <taxon>Flavobacteriia</taxon>
        <taxon>Flavobacteriales</taxon>
        <taxon>Flavobacteriaceae</taxon>
        <taxon>Flavobacterium</taxon>
    </lineage>
</organism>
<dbReference type="InterPro" id="IPR038765">
    <property type="entry name" value="Papain-like_cys_pep_sf"/>
</dbReference>
<dbReference type="Proteomes" id="UP000245250">
    <property type="component" value="Chromosome"/>
</dbReference>
<dbReference type="SUPFAM" id="SSF54001">
    <property type="entry name" value="Cysteine proteinases"/>
    <property type="match status" value="1"/>
</dbReference>
<name>A0A2S1YJS0_9FLAO</name>
<gene>
    <name evidence="2" type="ORF">HYN56_08705</name>
</gene>
<proteinExistence type="predicted"/>
<dbReference type="OrthoDB" id="679512at2"/>
<dbReference type="PANTHER" id="PTHR35532:SF5">
    <property type="entry name" value="CARBOHYDRATE-BINDING DOMAIN-CONTAINING PROTEIN"/>
    <property type="match status" value="1"/>
</dbReference>
<feature type="domain" description="Transglutaminase-like" evidence="1">
    <location>
        <begin position="180"/>
        <end position="268"/>
    </location>
</feature>
<dbReference type="AlphaFoldDB" id="A0A2S1YJS0"/>
<dbReference type="Pfam" id="PF01841">
    <property type="entry name" value="Transglut_core"/>
    <property type="match status" value="1"/>
</dbReference>
<evidence type="ECO:0000259" key="1">
    <source>
        <dbReference type="Pfam" id="PF01841"/>
    </source>
</evidence>
<protein>
    <recommendedName>
        <fullName evidence="1">Transglutaminase-like domain-containing protein</fullName>
    </recommendedName>
</protein>
<dbReference type="KEGG" id="fcr:HYN56_08705"/>
<reference evidence="2 3" key="1">
    <citation type="submission" date="2018-05" db="EMBL/GenBank/DDBJ databases">
        <title>Genome sequencing of Flavobacterium sp. HYN0056.</title>
        <authorList>
            <person name="Yi H."/>
            <person name="Baek C."/>
        </authorList>
    </citation>
    <scope>NUCLEOTIDE SEQUENCE [LARGE SCALE GENOMIC DNA]</scope>
    <source>
        <strain evidence="2 3">HYN0056</strain>
    </source>
</reference>
<keyword evidence="3" id="KW-1185">Reference proteome</keyword>
<dbReference type="EMBL" id="CP029255">
    <property type="protein sequence ID" value="AWK04311.1"/>
    <property type="molecule type" value="Genomic_DNA"/>
</dbReference>
<evidence type="ECO:0000313" key="2">
    <source>
        <dbReference type="EMBL" id="AWK04311.1"/>
    </source>
</evidence>
<dbReference type="InterPro" id="IPR002931">
    <property type="entry name" value="Transglutaminase-like"/>
</dbReference>
<dbReference type="PANTHER" id="PTHR35532">
    <property type="entry name" value="SIMILAR TO POLYHYDROXYALKANOATE DEPOLYMERASE"/>
    <property type="match status" value="1"/>
</dbReference>
<evidence type="ECO:0000313" key="3">
    <source>
        <dbReference type="Proteomes" id="UP000245250"/>
    </source>
</evidence>
<sequence>MKLYLTSLLLVYSTLFSQSISDLRLKKNKLETALFERYKSEIEKKEAAKFLIDNLEIHYSENYNWIDKQNKKVDFNELNYSDFKRAEQVFKKLQDSVKLKPKTYQVKDIDVITPEFLIKNIDQAFQVWKNNPWSHSYNFKTFCEYILPYRSLTEPLEDWRSEYLQLVAQASLKAKNVNQPVDVATQTILELKNFRFLDSRPDPIPYLSPKQLLFRREGACNDLANLTLLACRSMGLAVTFDFTPEYGASSKRHFWDTVIDENGKHIPFNGNCFGNPQGLPYAYNATEKRLAKVFRKTFSIQQSSLAAIKDTAVIPNGFLREKNILDVTEEYVATGKISYPINPESKNTTAYLNVFNLAKWRVIDWGQKKSNTIEFQNLGSNIVYLPSFYDPASKKMSYAKYPVLLDSNAKQQILNPNYNKTFSYNLTRDKNKKGPGLDFNSFEVFENEVFSLYVWDNGWKKLEEAKAEKDFIKFSKIPDNGLFLTLCPKSNGYERIFRINSNTKQVEWY</sequence>
<dbReference type="RefSeq" id="WP_109191817.1">
    <property type="nucleotide sequence ID" value="NZ_CP029255.1"/>
</dbReference>